<evidence type="ECO:0000256" key="1">
    <source>
        <dbReference type="SAM" id="MobiDB-lite"/>
    </source>
</evidence>
<evidence type="ECO:0000313" key="3">
    <source>
        <dbReference type="Proteomes" id="UP001176941"/>
    </source>
</evidence>
<name>A0ABN8YZH8_RANTA</name>
<organism evidence="2 3">
    <name type="scientific">Rangifer tarandus platyrhynchus</name>
    <name type="common">Svalbard reindeer</name>
    <dbReference type="NCBI Taxonomy" id="3082113"/>
    <lineage>
        <taxon>Eukaryota</taxon>
        <taxon>Metazoa</taxon>
        <taxon>Chordata</taxon>
        <taxon>Craniata</taxon>
        <taxon>Vertebrata</taxon>
        <taxon>Euteleostomi</taxon>
        <taxon>Mammalia</taxon>
        <taxon>Eutheria</taxon>
        <taxon>Laurasiatheria</taxon>
        <taxon>Artiodactyla</taxon>
        <taxon>Ruminantia</taxon>
        <taxon>Pecora</taxon>
        <taxon>Cervidae</taxon>
        <taxon>Odocoileinae</taxon>
        <taxon>Rangifer</taxon>
    </lineage>
</organism>
<dbReference type="Proteomes" id="UP001176941">
    <property type="component" value="Chromosome 25"/>
</dbReference>
<reference evidence="2" key="1">
    <citation type="submission" date="2023-04" db="EMBL/GenBank/DDBJ databases">
        <authorList>
            <consortium name="ELIXIR-Norway"/>
        </authorList>
    </citation>
    <scope>NUCLEOTIDE SEQUENCE [LARGE SCALE GENOMIC DNA]</scope>
</reference>
<feature type="region of interest" description="Disordered" evidence="1">
    <location>
        <begin position="69"/>
        <end position="89"/>
    </location>
</feature>
<sequence>MPAALPAASGAGAQGYTELNPCSAVYKLCGLEDKARQAGGRSHRWKWSECGGEKRQESWEHRTISQCQGAGLPETAGPGHVLEPSGSRWPRFSTSSYPHPLAFRCDPGLSPEASAGQRGVSVSDATQARKLRC</sequence>
<keyword evidence="3" id="KW-1185">Reference proteome</keyword>
<dbReference type="EMBL" id="OX459961">
    <property type="protein sequence ID" value="CAI9165843.1"/>
    <property type="molecule type" value="Genomic_DNA"/>
</dbReference>
<feature type="region of interest" description="Disordered" evidence="1">
    <location>
        <begin position="108"/>
        <end position="133"/>
    </location>
</feature>
<gene>
    <name evidence="2" type="ORF">MRATA1EN1_LOCUS14805</name>
</gene>
<proteinExistence type="predicted"/>
<evidence type="ECO:0000313" key="2">
    <source>
        <dbReference type="EMBL" id="CAI9165843.1"/>
    </source>
</evidence>
<accession>A0ABN8YZH8</accession>
<protein>
    <submittedName>
        <fullName evidence="2">Uncharacterized protein</fullName>
    </submittedName>
</protein>